<evidence type="ECO:0000256" key="8">
    <source>
        <dbReference type="SAM" id="Coils"/>
    </source>
</evidence>
<name>A0A1X0QQN5_RHIZD</name>
<dbReference type="InterPro" id="IPR014782">
    <property type="entry name" value="Peptidase_M1_dom"/>
</dbReference>
<feature type="domain" description="Aminopeptidase N-like N-terminal" evidence="10">
    <location>
        <begin position="33"/>
        <end position="211"/>
    </location>
</feature>
<evidence type="ECO:0000256" key="3">
    <source>
        <dbReference type="ARBA" id="ARBA00022670"/>
    </source>
</evidence>
<keyword evidence="5" id="KW-0378">Hydrolase</keyword>
<keyword evidence="3" id="KW-0645">Protease</keyword>
<dbReference type="Gene3D" id="1.10.390.10">
    <property type="entry name" value="Neutral Protease Domain 2"/>
    <property type="match status" value="1"/>
</dbReference>
<dbReference type="AlphaFoldDB" id="A0A1X0QQN5"/>
<evidence type="ECO:0000256" key="5">
    <source>
        <dbReference type="ARBA" id="ARBA00022801"/>
    </source>
</evidence>
<evidence type="ECO:0000256" key="6">
    <source>
        <dbReference type="ARBA" id="ARBA00022833"/>
    </source>
</evidence>
<dbReference type="Pfam" id="PF01433">
    <property type="entry name" value="Peptidase_M1"/>
    <property type="match status" value="1"/>
</dbReference>
<comment type="similarity">
    <text evidence="2">Belongs to the peptidase M1 family.</text>
</comment>
<dbReference type="OrthoDB" id="79562at2759"/>
<dbReference type="Proteomes" id="UP000242414">
    <property type="component" value="Unassembled WGS sequence"/>
</dbReference>
<dbReference type="SUPFAM" id="SSF63737">
    <property type="entry name" value="Leukotriene A4 hydrolase N-terminal domain"/>
    <property type="match status" value="1"/>
</dbReference>
<evidence type="ECO:0000256" key="7">
    <source>
        <dbReference type="ARBA" id="ARBA00023049"/>
    </source>
</evidence>
<dbReference type="PANTHER" id="PTHR11533">
    <property type="entry name" value="PROTEASE M1 ZINC METALLOPROTEASE"/>
    <property type="match status" value="1"/>
</dbReference>
<dbReference type="GO" id="GO:0006508">
    <property type="term" value="P:proteolysis"/>
    <property type="evidence" value="ECO:0007669"/>
    <property type="project" value="UniProtKB-KW"/>
</dbReference>
<dbReference type="InterPro" id="IPR016024">
    <property type="entry name" value="ARM-type_fold"/>
</dbReference>
<dbReference type="GO" id="GO:0070006">
    <property type="term" value="F:metalloaminopeptidase activity"/>
    <property type="evidence" value="ECO:0007669"/>
    <property type="project" value="TreeGrafter"/>
</dbReference>
<dbReference type="GO" id="GO:0016020">
    <property type="term" value="C:membrane"/>
    <property type="evidence" value="ECO:0007669"/>
    <property type="project" value="TreeGrafter"/>
</dbReference>
<dbReference type="GO" id="GO:0043171">
    <property type="term" value="P:peptide catabolic process"/>
    <property type="evidence" value="ECO:0007669"/>
    <property type="project" value="TreeGrafter"/>
</dbReference>
<dbReference type="PANTHER" id="PTHR11533:SF299">
    <property type="entry name" value="AMINOPEPTIDASE"/>
    <property type="match status" value="1"/>
</dbReference>
<dbReference type="GO" id="GO:0005737">
    <property type="term" value="C:cytoplasm"/>
    <property type="evidence" value="ECO:0007669"/>
    <property type="project" value="TreeGrafter"/>
</dbReference>
<evidence type="ECO:0000259" key="9">
    <source>
        <dbReference type="Pfam" id="PF01433"/>
    </source>
</evidence>
<keyword evidence="6" id="KW-0862">Zinc</keyword>
<evidence type="ECO:0000259" key="10">
    <source>
        <dbReference type="Pfam" id="PF17900"/>
    </source>
</evidence>
<dbReference type="Gene3D" id="2.60.40.1730">
    <property type="entry name" value="tricorn interacting facor f3 domain"/>
    <property type="match status" value="1"/>
</dbReference>
<organism evidence="11">
    <name type="scientific">Rhizopus microsporus var. microsporus</name>
    <dbReference type="NCBI Taxonomy" id="86635"/>
    <lineage>
        <taxon>Eukaryota</taxon>
        <taxon>Fungi</taxon>
        <taxon>Fungi incertae sedis</taxon>
        <taxon>Mucoromycota</taxon>
        <taxon>Mucoromycotina</taxon>
        <taxon>Mucoromycetes</taxon>
        <taxon>Mucorales</taxon>
        <taxon>Mucorineae</taxon>
        <taxon>Rhizopodaceae</taxon>
        <taxon>Rhizopus</taxon>
    </lineage>
</organism>
<keyword evidence="7" id="KW-0482">Metalloprotease</keyword>
<dbReference type="VEuPathDB" id="FungiDB:BCV72DRAFT_281392"/>
<dbReference type="GO" id="GO:0005615">
    <property type="term" value="C:extracellular space"/>
    <property type="evidence" value="ECO:0007669"/>
    <property type="project" value="TreeGrafter"/>
</dbReference>
<dbReference type="PRINTS" id="PR00756">
    <property type="entry name" value="ALADIPTASE"/>
</dbReference>
<feature type="domain" description="Peptidase M1 membrane alanine aminopeptidase" evidence="9">
    <location>
        <begin position="248"/>
        <end position="457"/>
    </location>
</feature>
<dbReference type="InterPro" id="IPR050344">
    <property type="entry name" value="Peptidase_M1_aminopeptidases"/>
</dbReference>
<dbReference type="InterPro" id="IPR042097">
    <property type="entry name" value="Aminopeptidase_N-like_N_sf"/>
</dbReference>
<dbReference type="InterPro" id="IPR027268">
    <property type="entry name" value="Peptidase_M4/M1_CTD_sf"/>
</dbReference>
<evidence type="ECO:0000256" key="1">
    <source>
        <dbReference type="ARBA" id="ARBA00001947"/>
    </source>
</evidence>
<reference evidence="11" key="1">
    <citation type="journal article" date="2016" name="Proc. Natl. Acad. Sci. U.S.A.">
        <title>Lipid metabolic changes in an early divergent fungus govern the establishment of a mutualistic symbiosis with endobacteria.</title>
        <authorList>
            <person name="Lastovetsky O.A."/>
            <person name="Gaspar M.L."/>
            <person name="Mondo S.J."/>
            <person name="LaButti K.M."/>
            <person name="Sandor L."/>
            <person name="Grigoriev I.V."/>
            <person name="Henry S.A."/>
            <person name="Pawlowska T.E."/>
        </authorList>
    </citation>
    <scope>NUCLEOTIDE SEQUENCE [LARGE SCALE GENOMIC DNA]</scope>
    <source>
        <strain evidence="11">ATCC 52814</strain>
    </source>
</reference>
<dbReference type="SUPFAM" id="SSF48371">
    <property type="entry name" value="ARM repeat"/>
    <property type="match status" value="1"/>
</dbReference>
<dbReference type="CDD" id="cd09603">
    <property type="entry name" value="M1_APN_like"/>
    <property type="match status" value="1"/>
</dbReference>
<dbReference type="SUPFAM" id="SSF55486">
    <property type="entry name" value="Metalloproteases ('zincins'), catalytic domain"/>
    <property type="match status" value="1"/>
</dbReference>
<feature type="coiled-coil region" evidence="8">
    <location>
        <begin position="826"/>
        <end position="853"/>
    </location>
</feature>
<accession>A0A1X0QQN5</accession>
<dbReference type="GO" id="GO:0042277">
    <property type="term" value="F:peptide binding"/>
    <property type="evidence" value="ECO:0007669"/>
    <property type="project" value="TreeGrafter"/>
</dbReference>
<dbReference type="GO" id="GO:0008270">
    <property type="term" value="F:zinc ion binding"/>
    <property type="evidence" value="ECO:0007669"/>
    <property type="project" value="InterPro"/>
</dbReference>
<dbReference type="EMBL" id="KV922076">
    <property type="protein sequence ID" value="ORE02070.1"/>
    <property type="molecule type" value="Genomic_DNA"/>
</dbReference>
<keyword evidence="8" id="KW-0175">Coiled coil</keyword>
<gene>
    <name evidence="11" type="ORF">BCV72DRAFT_281392</name>
</gene>
<dbReference type="Gene3D" id="1.25.10.10">
    <property type="entry name" value="Leucine-rich Repeat Variant"/>
    <property type="match status" value="1"/>
</dbReference>
<evidence type="ECO:0000256" key="4">
    <source>
        <dbReference type="ARBA" id="ARBA00022723"/>
    </source>
</evidence>
<dbReference type="InterPro" id="IPR045357">
    <property type="entry name" value="Aminopeptidase_N-like_N"/>
</dbReference>
<dbReference type="InterPro" id="IPR001930">
    <property type="entry name" value="Peptidase_M1"/>
</dbReference>
<sequence>MPHCCYSKGSKDGDFCSSSAFNQYAPNKVIEPIHLDINLQFEELTKKTLKGKVTLTFKHTGKALISNKNDLSTTVLNAEEFENVKVISVDGEQISYRYDGHLIHLHWETPFAANAERKVLIEYDIEDPIAGLYFQQEEDSSHWAVTDHETEKARYWLPTVDYPTVRTTLTWTITAPEKYSSLANGSLLETTTVNGLTSTRWELTYPCPSYLICFAVGDFISVDDEEVDEIPIKYFTSTKYKTEDLKRTFDKTPSMIKWIQKKVGVSFPWTKYYQIALPASRGAMENISLVTWGDYFVMDEVYALERKLFADVVNIHEMAHTYFGNLLVIRHFEHAWLKESWANYMESCWIEDHLSKEDFDYDLFSNAQSYFGECERYMRPIVTRKYDSSWDMYDSHTYTGGGWRIHMLRRLLGEDAFWTAVKHYVEKYSCKTVQTTDFQNCLEEASGLNLTRFFDEWIYSKGHPKLKGTYEYDMKANVVKVTLTQTQVDADNQIPLFAFDLDIELTTSGKKTETVTVTFDREDKVTAIIALPKDVKPAAIRIDPENKVLFTLDMSAEQDILIETAKNAKDIVNRIWAFSELINKATRPALKAVRELIKEEPFYGVRVQVASKLAKLNSTLSIDILADMLTTEKHPLALAPIATQCKTQDNRLRQALINFLQRENLPYIAHGSALISLGSQRNKDDLSYLIQVAQDDSKIGQHALVRSGALTALGKHRSKNAFEYLLERVESGKEPLRAKPFIIRALVESSPWQEELLQKQVNEILLKLIRHFDRQVRSAAVAGLANLKDKSAYEAIESTRCMYAKDDQSWMNRQLKKLKNTKSAGEEVSKELIEKLEERVKKLEDELYAIKVENEVNSKESEQESK</sequence>
<comment type="cofactor">
    <cofactor evidence="1">
        <name>Zn(2+)</name>
        <dbReference type="ChEBI" id="CHEBI:29105"/>
    </cofactor>
</comment>
<evidence type="ECO:0000313" key="11">
    <source>
        <dbReference type="EMBL" id="ORE02070.1"/>
    </source>
</evidence>
<evidence type="ECO:0000256" key="2">
    <source>
        <dbReference type="ARBA" id="ARBA00010136"/>
    </source>
</evidence>
<protein>
    <submittedName>
        <fullName evidence="11">Uncharacterized protein</fullName>
    </submittedName>
</protein>
<dbReference type="InterPro" id="IPR011989">
    <property type="entry name" value="ARM-like"/>
</dbReference>
<proteinExistence type="inferred from homology"/>
<keyword evidence="4" id="KW-0479">Metal-binding</keyword>
<dbReference type="Pfam" id="PF17900">
    <property type="entry name" value="Peptidase_M1_N"/>
    <property type="match status" value="1"/>
</dbReference>